<name>A0AAV0CJD7_9ASTE</name>
<accession>A0AAV0CJD7</accession>
<proteinExistence type="predicted"/>
<gene>
    <name evidence="1" type="ORF">CEPIT_LOCUS6720</name>
</gene>
<dbReference type="AlphaFoldDB" id="A0AAV0CJD7"/>
<keyword evidence="2" id="KW-1185">Reference proteome</keyword>
<dbReference type="Proteomes" id="UP001152523">
    <property type="component" value="Unassembled WGS sequence"/>
</dbReference>
<organism evidence="1 2">
    <name type="scientific">Cuscuta epithymum</name>
    <dbReference type="NCBI Taxonomy" id="186058"/>
    <lineage>
        <taxon>Eukaryota</taxon>
        <taxon>Viridiplantae</taxon>
        <taxon>Streptophyta</taxon>
        <taxon>Embryophyta</taxon>
        <taxon>Tracheophyta</taxon>
        <taxon>Spermatophyta</taxon>
        <taxon>Magnoliopsida</taxon>
        <taxon>eudicotyledons</taxon>
        <taxon>Gunneridae</taxon>
        <taxon>Pentapetalae</taxon>
        <taxon>asterids</taxon>
        <taxon>lamiids</taxon>
        <taxon>Solanales</taxon>
        <taxon>Convolvulaceae</taxon>
        <taxon>Cuscuteae</taxon>
        <taxon>Cuscuta</taxon>
        <taxon>Cuscuta subgen. Cuscuta</taxon>
    </lineage>
</organism>
<protein>
    <submittedName>
        <fullName evidence="1">Uncharacterized protein</fullName>
    </submittedName>
</protein>
<dbReference type="EMBL" id="CAMAPF010000033">
    <property type="protein sequence ID" value="CAH9079109.1"/>
    <property type="molecule type" value="Genomic_DNA"/>
</dbReference>
<sequence length="92" mass="10555">MEKIYLSSCSSSKALLVYVFFMCLFLSKAARINKNDHFFQTTPQEEEDAIQVTNLGELNLSTIVEEYKRRSLSHRIMIDRQAPGGPDPNHHP</sequence>
<reference evidence="1" key="1">
    <citation type="submission" date="2022-07" db="EMBL/GenBank/DDBJ databases">
        <authorList>
            <person name="Macas J."/>
            <person name="Novak P."/>
            <person name="Neumann P."/>
        </authorList>
    </citation>
    <scope>NUCLEOTIDE SEQUENCE</scope>
</reference>
<evidence type="ECO:0000313" key="1">
    <source>
        <dbReference type="EMBL" id="CAH9079109.1"/>
    </source>
</evidence>
<evidence type="ECO:0000313" key="2">
    <source>
        <dbReference type="Proteomes" id="UP001152523"/>
    </source>
</evidence>
<comment type="caution">
    <text evidence="1">The sequence shown here is derived from an EMBL/GenBank/DDBJ whole genome shotgun (WGS) entry which is preliminary data.</text>
</comment>